<accession>A0A9Q4B5N4</accession>
<name>A0A9Q4B5N4_SALAG</name>
<dbReference type="GO" id="GO:0005524">
    <property type="term" value="F:ATP binding"/>
    <property type="evidence" value="ECO:0007669"/>
    <property type="project" value="InterPro"/>
</dbReference>
<reference evidence="2" key="1">
    <citation type="submission" date="2020-06" db="EMBL/GenBank/DDBJ databases">
        <title>Insight into the genomes of haloalkaliphilic bacilli from Kenyan soda lakes.</title>
        <authorList>
            <person name="Mwirichia R."/>
            <person name="Villamizar G.C."/>
            <person name="Poehlein A."/>
            <person name="Mugweru J."/>
            <person name="Kipnyargis A."/>
            <person name="Kiplimo D."/>
            <person name="Orwa P."/>
            <person name="Daniel R."/>
        </authorList>
    </citation>
    <scope>NUCLEOTIDE SEQUENCE</scope>
    <source>
        <strain evidence="2">B1096_S55</strain>
    </source>
</reference>
<dbReference type="SMART" id="SM00220">
    <property type="entry name" value="S_TKc"/>
    <property type="match status" value="1"/>
</dbReference>
<dbReference type="PANTHER" id="PTHR44167:SF24">
    <property type="entry name" value="SERINE_THREONINE-PROTEIN KINASE CHK2"/>
    <property type="match status" value="1"/>
</dbReference>
<dbReference type="Pfam" id="PF00069">
    <property type="entry name" value="Pkinase"/>
    <property type="match status" value="1"/>
</dbReference>
<dbReference type="InterPro" id="IPR000719">
    <property type="entry name" value="Prot_kinase_dom"/>
</dbReference>
<dbReference type="PANTHER" id="PTHR44167">
    <property type="entry name" value="OVARIAN-SPECIFIC SERINE/THREONINE-PROTEIN KINASE LOK-RELATED"/>
    <property type="match status" value="1"/>
</dbReference>
<keyword evidence="2" id="KW-0723">Serine/threonine-protein kinase</keyword>
<protein>
    <submittedName>
        <fullName evidence="2">Serine/threonine protein kinase</fullName>
    </submittedName>
</protein>
<dbReference type="InterPro" id="IPR011009">
    <property type="entry name" value="Kinase-like_dom_sf"/>
</dbReference>
<evidence type="ECO:0000313" key="3">
    <source>
        <dbReference type="Proteomes" id="UP001057753"/>
    </source>
</evidence>
<feature type="domain" description="Protein kinase" evidence="1">
    <location>
        <begin position="28"/>
        <end position="319"/>
    </location>
</feature>
<dbReference type="PROSITE" id="PS50011">
    <property type="entry name" value="PROTEIN_KINASE_DOM"/>
    <property type="match status" value="1"/>
</dbReference>
<keyword evidence="3" id="KW-1185">Reference proteome</keyword>
<dbReference type="GO" id="GO:0004674">
    <property type="term" value="F:protein serine/threonine kinase activity"/>
    <property type="evidence" value="ECO:0007669"/>
    <property type="project" value="UniProtKB-KW"/>
</dbReference>
<dbReference type="Gene3D" id="1.10.510.10">
    <property type="entry name" value="Transferase(Phosphotransferase) domain 1"/>
    <property type="match status" value="1"/>
</dbReference>
<keyword evidence="2" id="KW-0418">Kinase</keyword>
<dbReference type="EMBL" id="JABXYM010000001">
    <property type="protein sequence ID" value="MCR6098395.1"/>
    <property type="molecule type" value="Genomic_DNA"/>
</dbReference>
<dbReference type="SUPFAM" id="SSF56112">
    <property type="entry name" value="Protein kinase-like (PK-like)"/>
    <property type="match status" value="1"/>
</dbReference>
<keyword evidence="2" id="KW-0808">Transferase</keyword>
<proteinExistence type="predicted"/>
<organism evidence="2 3">
    <name type="scientific">Salipaludibacillus agaradhaerens</name>
    <name type="common">Bacillus agaradhaerens</name>
    <dbReference type="NCBI Taxonomy" id="76935"/>
    <lineage>
        <taxon>Bacteria</taxon>
        <taxon>Bacillati</taxon>
        <taxon>Bacillota</taxon>
        <taxon>Bacilli</taxon>
        <taxon>Bacillales</taxon>
        <taxon>Bacillaceae</taxon>
    </lineage>
</organism>
<dbReference type="Proteomes" id="UP001057753">
    <property type="component" value="Unassembled WGS sequence"/>
</dbReference>
<sequence length="329" mass="37325">MKQPSSKSLDNNFYPGQIITGRWHGKKYVILRILGEGAIGKVYLARRGQQLMALKVAHNAMSVSSEVHVLRQISKVQGLSLGPSFLDMDDVATPQGNITFYAMEYIHGEPFLPFVRNKGIEWLGIFVMQLLGDLQKMHDKGWIFGDIKPENLLITSNPYQLRWIDPGGVTKRGRSIKEYTEFFDRGYWGAGDRKADPAYDLFSVAMLMVNRSYPSRFYKEGVKGTRVILEKTSRQASLIPYAPIIEKGITQRYEHALEMKKDVMEVLRTQQANVPPPRKKKRISSLVKQKSASAINSSHARSSKKRSGFKETAIFASFLLILYILYLTG</sequence>
<gene>
    <name evidence="2" type="ORF">HXA33_17915</name>
</gene>
<evidence type="ECO:0000313" key="2">
    <source>
        <dbReference type="EMBL" id="MCR6098395.1"/>
    </source>
</evidence>
<dbReference type="GO" id="GO:0005737">
    <property type="term" value="C:cytoplasm"/>
    <property type="evidence" value="ECO:0007669"/>
    <property type="project" value="TreeGrafter"/>
</dbReference>
<comment type="caution">
    <text evidence="2">The sequence shown here is derived from an EMBL/GenBank/DDBJ whole genome shotgun (WGS) entry which is preliminary data.</text>
</comment>
<dbReference type="AlphaFoldDB" id="A0A9Q4B5N4"/>
<evidence type="ECO:0000259" key="1">
    <source>
        <dbReference type="PROSITE" id="PS50011"/>
    </source>
</evidence>